<feature type="transmembrane region" description="Helical" evidence="1">
    <location>
        <begin position="7"/>
        <end position="28"/>
    </location>
</feature>
<dbReference type="OrthoDB" id="86288at2157"/>
<comment type="caution">
    <text evidence="2">The sequence shown here is derived from an EMBL/GenBank/DDBJ whole genome shotgun (WGS) entry which is preliminary data.</text>
</comment>
<evidence type="ECO:0000313" key="2">
    <source>
        <dbReference type="EMBL" id="NVO67533.1"/>
    </source>
</evidence>
<feature type="transmembrane region" description="Helical" evidence="1">
    <location>
        <begin position="160"/>
        <end position="184"/>
    </location>
</feature>
<accession>A0A7K4HQI9</accession>
<proteinExistence type="predicted"/>
<dbReference type="RefSeq" id="WP_176789112.1">
    <property type="nucleotide sequence ID" value="NZ_JABXWR010000001.1"/>
</dbReference>
<feature type="transmembrane region" description="Helical" evidence="1">
    <location>
        <begin position="120"/>
        <end position="140"/>
    </location>
</feature>
<dbReference type="AlphaFoldDB" id="A0A7K4HQI9"/>
<reference evidence="2 3" key="1">
    <citation type="submission" date="2020-06" db="EMBL/GenBank/DDBJ databases">
        <title>Methanofollis fontis sp. nov., a methanogen isolated from marine sediments near a cold seep at Four-Way Closure Ridge offshore southwestern Taiwan.</title>
        <authorList>
            <person name="Chen S.-C."/>
            <person name="Teng N.-H."/>
            <person name="Lin Y.-S."/>
            <person name="Lai M.-C."/>
            <person name="Chen H.-H."/>
            <person name="Wang C.-C."/>
        </authorList>
    </citation>
    <scope>NUCLEOTIDE SEQUENCE [LARGE SCALE GENOMIC DNA]</scope>
    <source>
        <strain evidence="2 3">DSM 2702</strain>
    </source>
</reference>
<name>A0A7K4HQI9_9EURY</name>
<keyword evidence="1" id="KW-0472">Membrane</keyword>
<gene>
    <name evidence="2" type="ORF">HWN36_09500</name>
</gene>
<dbReference type="PANTHER" id="PTHR35337">
    <property type="entry name" value="SLR1478 PROTEIN"/>
    <property type="match status" value="1"/>
</dbReference>
<keyword evidence="1" id="KW-0812">Transmembrane</keyword>
<evidence type="ECO:0000313" key="3">
    <source>
        <dbReference type="Proteomes" id="UP000570823"/>
    </source>
</evidence>
<dbReference type="Proteomes" id="UP000570823">
    <property type="component" value="Unassembled WGS sequence"/>
</dbReference>
<keyword evidence="1" id="KW-1133">Transmembrane helix</keyword>
<dbReference type="Pfam" id="PF01944">
    <property type="entry name" value="SpoIIM"/>
    <property type="match status" value="1"/>
</dbReference>
<protein>
    <submittedName>
        <fullName evidence="2">Stage II sporulation protein M</fullName>
    </submittedName>
</protein>
<sequence>MSRREFGTYLAVSVGVFLLGIAVGYAVLLSGDPVADQVIEAVKNGVFADILGDSPGMLALKIFLNNLQACLLLFLGGATFGLLTLFILLSNGLIIGVFAGEIAERLGPIGLAVGLIPHGIFELPALFIAAALGLALARSLLADISGAGDAAAEAARLGGFFLRTVVPLLAAAAVVEAFITPALLQIVV</sequence>
<feature type="transmembrane region" description="Helical" evidence="1">
    <location>
        <begin position="71"/>
        <end position="99"/>
    </location>
</feature>
<keyword evidence="3" id="KW-1185">Reference proteome</keyword>
<dbReference type="PANTHER" id="PTHR35337:SF1">
    <property type="entry name" value="SLR1478 PROTEIN"/>
    <property type="match status" value="1"/>
</dbReference>
<dbReference type="EMBL" id="JABXWR010000001">
    <property type="protein sequence ID" value="NVO67533.1"/>
    <property type="molecule type" value="Genomic_DNA"/>
</dbReference>
<organism evidence="2 3">
    <name type="scientific">Methanofollis tationis</name>
    <dbReference type="NCBI Taxonomy" id="81417"/>
    <lineage>
        <taxon>Archaea</taxon>
        <taxon>Methanobacteriati</taxon>
        <taxon>Methanobacteriota</taxon>
        <taxon>Stenosarchaea group</taxon>
        <taxon>Methanomicrobia</taxon>
        <taxon>Methanomicrobiales</taxon>
        <taxon>Methanomicrobiaceae</taxon>
        <taxon>Methanofollis</taxon>
    </lineage>
</organism>
<evidence type="ECO:0000256" key="1">
    <source>
        <dbReference type="SAM" id="Phobius"/>
    </source>
</evidence>
<dbReference type="InterPro" id="IPR002798">
    <property type="entry name" value="SpoIIM-like"/>
</dbReference>